<organism evidence="2 3">
    <name type="scientific">Sphingomonas montanisoli</name>
    <dbReference type="NCBI Taxonomy" id="2606412"/>
    <lineage>
        <taxon>Bacteria</taxon>
        <taxon>Pseudomonadati</taxon>
        <taxon>Pseudomonadota</taxon>
        <taxon>Alphaproteobacteria</taxon>
        <taxon>Sphingomonadales</taxon>
        <taxon>Sphingomonadaceae</taxon>
        <taxon>Sphingomonas</taxon>
    </lineage>
</organism>
<evidence type="ECO:0000259" key="1">
    <source>
        <dbReference type="Pfam" id="PF12973"/>
    </source>
</evidence>
<accession>A0A5D9CBX2</accession>
<evidence type="ECO:0000313" key="3">
    <source>
        <dbReference type="Proteomes" id="UP000322077"/>
    </source>
</evidence>
<comment type="caution">
    <text evidence="2">The sequence shown here is derived from an EMBL/GenBank/DDBJ whole genome shotgun (WGS) entry which is preliminary data.</text>
</comment>
<dbReference type="Proteomes" id="UP000322077">
    <property type="component" value="Unassembled WGS sequence"/>
</dbReference>
<protein>
    <recommendedName>
        <fullName evidence="1">ChrR-like cupin domain-containing protein</fullName>
    </recommendedName>
</protein>
<dbReference type="InterPro" id="IPR014710">
    <property type="entry name" value="RmlC-like_jellyroll"/>
</dbReference>
<sequence>MIMSYHWKLGDLPMRPRIEALDVDAMDWASLGPAGLYSKMLSRDTETGARTALQRLCPADNYEPPKVAHYHHTYEEILGVAGDFSFDSRLWVKPGTYVFHPPLTVHGFKSAIREESLFLSRVGRDLDFNFVPEPLKADLYTVEGATPPRAPTAMRDPVADKGWTVTTFLGGTAEVCVLSTDPDTGEGTAFVKLPAGWTSSVGSLPTYLEMFVIEGGLAVDGGETGPRHAYFFYPPADAISALATTGETQLYVNFGASIGF</sequence>
<dbReference type="SUPFAM" id="SSF51182">
    <property type="entry name" value="RmlC-like cupins"/>
    <property type="match status" value="2"/>
</dbReference>
<dbReference type="Gene3D" id="2.60.120.10">
    <property type="entry name" value="Jelly Rolls"/>
    <property type="match status" value="2"/>
</dbReference>
<dbReference type="InterPro" id="IPR025979">
    <property type="entry name" value="ChrR-like_cupin_dom"/>
</dbReference>
<dbReference type="InterPro" id="IPR011051">
    <property type="entry name" value="RmlC_Cupin_sf"/>
</dbReference>
<proteinExistence type="predicted"/>
<feature type="domain" description="ChrR-like cupin" evidence="1">
    <location>
        <begin position="21"/>
        <end position="117"/>
    </location>
</feature>
<dbReference type="AlphaFoldDB" id="A0A5D9CBX2"/>
<dbReference type="EMBL" id="VTOU01000001">
    <property type="protein sequence ID" value="TZG29234.1"/>
    <property type="molecule type" value="Genomic_DNA"/>
</dbReference>
<gene>
    <name evidence="2" type="ORF">FYJ91_03615</name>
</gene>
<name>A0A5D9CBX2_9SPHN</name>
<dbReference type="Pfam" id="PF12973">
    <property type="entry name" value="Cupin_7"/>
    <property type="match status" value="1"/>
</dbReference>
<reference evidence="2 3" key="1">
    <citation type="submission" date="2019-08" db="EMBL/GenBank/DDBJ databases">
        <authorList>
            <person name="Wang G."/>
            <person name="Xu Z."/>
        </authorList>
    </citation>
    <scope>NUCLEOTIDE SEQUENCE [LARGE SCALE GENOMIC DNA]</scope>
    <source>
        <strain evidence="2 3">ZX</strain>
    </source>
</reference>
<keyword evidence="3" id="KW-1185">Reference proteome</keyword>
<evidence type="ECO:0000313" key="2">
    <source>
        <dbReference type="EMBL" id="TZG29234.1"/>
    </source>
</evidence>